<dbReference type="AlphaFoldDB" id="A0A803MNP2"/>
<feature type="domain" description="CTLH" evidence="1">
    <location>
        <begin position="39"/>
        <end position="85"/>
    </location>
</feature>
<evidence type="ECO:0000259" key="1">
    <source>
        <dbReference type="PROSITE" id="PS50897"/>
    </source>
</evidence>
<dbReference type="PROSITE" id="PS50897">
    <property type="entry name" value="CTLH"/>
    <property type="match status" value="1"/>
</dbReference>
<dbReference type="Gramene" id="AUR62032893-RA">
    <property type="protein sequence ID" value="AUR62032893-RA:cds"/>
    <property type="gene ID" value="AUR62032893"/>
</dbReference>
<name>A0A803MNP2_CHEQI</name>
<dbReference type="EnsemblPlants" id="AUR62032893-RA">
    <property type="protein sequence ID" value="AUR62032893-RA:cds"/>
    <property type="gene ID" value="AUR62032893"/>
</dbReference>
<dbReference type="Proteomes" id="UP000596660">
    <property type="component" value="Unplaced"/>
</dbReference>
<sequence length="100" mass="11231">MTRIFFIDEDAYMVGSRGVIRRVNSLKSSPMPCILSVMLVLEGKWDDSITILREIGVSPETKKCATFVILEQKFLEHLQSGNTKDALLTLKNEISPGLFV</sequence>
<evidence type="ECO:0000313" key="3">
    <source>
        <dbReference type="Proteomes" id="UP000596660"/>
    </source>
</evidence>
<protein>
    <recommendedName>
        <fullName evidence="1">CTLH domain-containing protein</fullName>
    </recommendedName>
</protein>
<keyword evidence="3" id="KW-1185">Reference proteome</keyword>
<evidence type="ECO:0000313" key="2">
    <source>
        <dbReference type="EnsemblPlants" id="AUR62032893-RA:cds"/>
    </source>
</evidence>
<reference evidence="2" key="2">
    <citation type="submission" date="2021-03" db="UniProtKB">
        <authorList>
            <consortium name="EnsemblPlants"/>
        </authorList>
    </citation>
    <scope>IDENTIFICATION</scope>
</reference>
<accession>A0A803MNP2</accession>
<organism evidence="2 3">
    <name type="scientific">Chenopodium quinoa</name>
    <name type="common">Quinoa</name>
    <dbReference type="NCBI Taxonomy" id="63459"/>
    <lineage>
        <taxon>Eukaryota</taxon>
        <taxon>Viridiplantae</taxon>
        <taxon>Streptophyta</taxon>
        <taxon>Embryophyta</taxon>
        <taxon>Tracheophyta</taxon>
        <taxon>Spermatophyta</taxon>
        <taxon>Magnoliopsida</taxon>
        <taxon>eudicotyledons</taxon>
        <taxon>Gunneridae</taxon>
        <taxon>Pentapetalae</taxon>
        <taxon>Caryophyllales</taxon>
        <taxon>Chenopodiaceae</taxon>
        <taxon>Chenopodioideae</taxon>
        <taxon>Atripliceae</taxon>
        <taxon>Chenopodium</taxon>
    </lineage>
</organism>
<reference evidence="2" key="1">
    <citation type="journal article" date="2017" name="Nature">
        <title>The genome of Chenopodium quinoa.</title>
        <authorList>
            <person name="Jarvis D.E."/>
            <person name="Ho Y.S."/>
            <person name="Lightfoot D.J."/>
            <person name="Schmoeckel S.M."/>
            <person name="Li B."/>
            <person name="Borm T.J.A."/>
            <person name="Ohyanagi H."/>
            <person name="Mineta K."/>
            <person name="Michell C.T."/>
            <person name="Saber N."/>
            <person name="Kharbatia N.M."/>
            <person name="Rupper R.R."/>
            <person name="Sharp A.R."/>
            <person name="Dally N."/>
            <person name="Boughton B.A."/>
            <person name="Woo Y.H."/>
            <person name="Gao G."/>
            <person name="Schijlen E.G.W.M."/>
            <person name="Guo X."/>
            <person name="Momin A.A."/>
            <person name="Negrao S."/>
            <person name="Al-Babili S."/>
            <person name="Gehring C."/>
            <person name="Roessner U."/>
            <person name="Jung C."/>
            <person name="Murphy K."/>
            <person name="Arold S.T."/>
            <person name="Gojobori T."/>
            <person name="van der Linden C.G."/>
            <person name="van Loo E.N."/>
            <person name="Jellen E.N."/>
            <person name="Maughan P.J."/>
            <person name="Tester M."/>
        </authorList>
    </citation>
    <scope>NUCLEOTIDE SEQUENCE [LARGE SCALE GENOMIC DNA]</scope>
    <source>
        <strain evidence="2">cv. PI 614886</strain>
    </source>
</reference>
<proteinExistence type="predicted"/>
<dbReference type="InterPro" id="IPR006595">
    <property type="entry name" value="CTLH_C"/>
</dbReference>